<dbReference type="AlphaFoldDB" id="A0A0K3AMJ0"/>
<reference evidence="1 2" key="3">
    <citation type="journal article" date="2016" name="Sci. Rep.">
        <title>Genome-wide diversity and gene expression profiling of Babesia microti isolates identify polymorphic genes that mediate host-pathogen interactions.</title>
        <authorList>
            <person name="Silva J.C."/>
            <person name="Cornillot E."/>
            <person name="McCracken C."/>
            <person name="Usmani-Brown S."/>
            <person name="Dwivedi A."/>
            <person name="Ifeonu O.O."/>
            <person name="Crabtree J."/>
            <person name="Gotia H.T."/>
            <person name="Virji A.Z."/>
            <person name="Reynes C."/>
            <person name="Colinge J."/>
            <person name="Kumar V."/>
            <person name="Lawres L."/>
            <person name="Pazzi J.E."/>
            <person name="Pablo J.V."/>
            <person name="Hung C."/>
            <person name="Brancato J."/>
            <person name="Kumari P."/>
            <person name="Orvis J."/>
            <person name="Tretina K."/>
            <person name="Chibucos M."/>
            <person name="Ott S."/>
            <person name="Sadzewicz L."/>
            <person name="Sengamalay N."/>
            <person name="Shetty A.C."/>
            <person name="Su Q."/>
            <person name="Tallon L."/>
            <person name="Fraser C.M."/>
            <person name="Frutos R."/>
            <person name="Molina D.M."/>
            <person name="Krause P.J."/>
            <person name="Ben Mamoun C."/>
        </authorList>
    </citation>
    <scope>NUCLEOTIDE SEQUENCE [LARGE SCALE GENOMIC DNA]</scope>
    <source>
        <strain evidence="1 2">RI</strain>
    </source>
</reference>
<dbReference type="GeneID" id="24424811"/>
<accession>A0A0K3AMJ0</accession>
<dbReference type="RefSeq" id="XP_012648788.1">
    <property type="nucleotide sequence ID" value="XM_012793334.1"/>
</dbReference>
<dbReference type="KEGG" id="bmic:BMR1_03g00890"/>
<protein>
    <submittedName>
        <fullName evidence="1">Uncharacterized protein</fullName>
    </submittedName>
</protein>
<evidence type="ECO:0000313" key="2">
    <source>
        <dbReference type="Proteomes" id="UP000002899"/>
    </source>
</evidence>
<dbReference type="EMBL" id="LN871598">
    <property type="protein sequence ID" value="CTQ40777.1"/>
    <property type="molecule type" value="Genomic_DNA"/>
</dbReference>
<gene>
    <name evidence="1" type="ORF">BMR1_03g00890</name>
</gene>
<keyword evidence="2" id="KW-1185">Reference proteome</keyword>
<name>A0A0K3AMJ0_BABMR</name>
<reference evidence="1 2" key="1">
    <citation type="journal article" date="2012" name="Nucleic Acids Res.">
        <title>Sequencing of the smallest Apicomplexan genome from the human pathogen Babesia microti.</title>
        <authorList>
            <person name="Cornillot E."/>
            <person name="Hadj-Kaddour K."/>
            <person name="Dassouli A."/>
            <person name="Noel B."/>
            <person name="Ranwez V."/>
            <person name="Vacherie B."/>
            <person name="Augagneur Y."/>
            <person name="Bres V."/>
            <person name="Duclos A."/>
            <person name="Randazzo S."/>
            <person name="Carcy B."/>
            <person name="Debierre-Grockiego F."/>
            <person name="Delbecq S."/>
            <person name="Moubri-Menage K."/>
            <person name="Shams-Eldin H."/>
            <person name="Usmani-Brown S."/>
            <person name="Bringaud F."/>
            <person name="Wincker P."/>
            <person name="Vivares C.P."/>
            <person name="Schwarz R.T."/>
            <person name="Schetters T.P."/>
            <person name="Krause P.J."/>
            <person name="Gorenflot A."/>
            <person name="Berry V."/>
            <person name="Barbe V."/>
            <person name="Ben Mamoun C."/>
        </authorList>
    </citation>
    <scope>NUCLEOTIDE SEQUENCE [LARGE SCALE GENOMIC DNA]</scope>
    <source>
        <strain evidence="1 2">RI</strain>
    </source>
</reference>
<dbReference type="VEuPathDB" id="PiroplasmaDB:BMR1_03g00890"/>
<sequence>MHYEDVSSDLYAYKNCKNNLECVYASISQTYDLPPEIILSKADDGVKLQLDYVHADNVIISSVSFGENHILTVPSDSFVNAIYVIVADNQITIKIKYNESDGTLTSFTKELGQISDITVPLWLKNNLVT</sequence>
<proteinExistence type="predicted"/>
<evidence type="ECO:0000313" key="1">
    <source>
        <dbReference type="EMBL" id="CTQ40777.1"/>
    </source>
</evidence>
<dbReference type="Proteomes" id="UP000002899">
    <property type="component" value="Chromosome III"/>
</dbReference>
<reference evidence="1 2" key="2">
    <citation type="journal article" date="2013" name="PLoS ONE">
        <title>Whole genome mapping and re-organization of the nuclear and mitochondrial genomes of Babesia microti isolates.</title>
        <authorList>
            <person name="Cornillot E."/>
            <person name="Dassouli A."/>
            <person name="Garg A."/>
            <person name="Pachikara N."/>
            <person name="Randazzo S."/>
            <person name="Depoix D."/>
            <person name="Carcy B."/>
            <person name="Delbecq S."/>
            <person name="Frutos R."/>
            <person name="Silva J.C."/>
            <person name="Sutton R."/>
            <person name="Krause P.J."/>
            <person name="Mamoun C.B."/>
        </authorList>
    </citation>
    <scope>NUCLEOTIDE SEQUENCE [LARGE SCALE GENOMIC DNA]</scope>
    <source>
        <strain evidence="1 2">RI</strain>
    </source>
</reference>
<organism evidence="1 2">
    <name type="scientific">Babesia microti (strain RI)</name>
    <dbReference type="NCBI Taxonomy" id="1133968"/>
    <lineage>
        <taxon>Eukaryota</taxon>
        <taxon>Sar</taxon>
        <taxon>Alveolata</taxon>
        <taxon>Apicomplexa</taxon>
        <taxon>Aconoidasida</taxon>
        <taxon>Piroplasmida</taxon>
        <taxon>Babesiidae</taxon>
        <taxon>Babesia</taxon>
    </lineage>
</organism>